<proteinExistence type="predicted"/>
<organism evidence="1 2">
    <name type="scientific">Rhodopirellula baltica (strain DSM 10527 / NCIMB 13988 / SH1)</name>
    <dbReference type="NCBI Taxonomy" id="243090"/>
    <lineage>
        <taxon>Bacteria</taxon>
        <taxon>Pseudomonadati</taxon>
        <taxon>Planctomycetota</taxon>
        <taxon>Planctomycetia</taxon>
        <taxon>Pirellulales</taxon>
        <taxon>Pirellulaceae</taxon>
        <taxon>Rhodopirellula</taxon>
    </lineage>
</organism>
<dbReference type="EnsemblBacteria" id="CAD73794">
    <property type="protein sequence ID" value="CAD73794"/>
    <property type="gene ID" value="RB4455"/>
</dbReference>
<evidence type="ECO:0000313" key="1">
    <source>
        <dbReference type="EMBL" id="CAD73794.1"/>
    </source>
</evidence>
<keyword evidence="2" id="KW-1185">Reference proteome</keyword>
<dbReference type="EMBL" id="BX294140">
    <property type="protein sequence ID" value="CAD73794.1"/>
    <property type="molecule type" value="Genomic_DNA"/>
</dbReference>
<sequence>MRKRMAATAPNIQKSKANVQTAHMILAKREQQVTMLAVWRKPPGGEPEGSRPSATSLVVHVVLTRSFQQTCFRI</sequence>
<dbReference type="Proteomes" id="UP000001025">
    <property type="component" value="Chromosome"/>
</dbReference>
<evidence type="ECO:0000313" key="2">
    <source>
        <dbReference type="Proteomes" id="UP000001025"/>
    </source>
</evidence>
<dbReference type="PATRIC" id="fig|243090.15.peg.2076"/>
<name>Q7USK2_RHOBA</name>
<dbReference type="AntiFam" id="ANF00255">
    <property type="entry name" value="Protein of unknown function (DUF1584)"/>
</dbReference>
<accession>Q7USK2</accession>
<protein>
    <submittedName>
        <fullName evidence="1">Uncharacterized protein</fullName>
    </submittedName>
</protein>
<reference evidence="1 2" key="1">
    <citation type="journal article" date="2003" name="Proc. Natl. Acad. Sci. U.S.A.">
        <title>Complete genome sequence of the marine planctomycete Pirellula sp. strain 1.</title>
        <authorList>
            <person name="Gloeckner F.O."/>
            <person name="Kube M."/>
            <person name="Bauer M."/>
            <person name="Teeling H."/>
            <person name="Lombardot T."/>
            <person name="Ludwig W."/>
            <person name="Gade D."/>
            <person name="Beck A."/>
            <person name="Borzym K."/>
            <person name="Heitmann K."/>
            <person name="Rabus R."/>
            <person name="Schlesner H."/>
            <person name="Amann R."/>
            <person name="Reinhardt R."/>
        </authorList>
    </citation>
    <scope>NUCLEOTIDE SEQUENCE [LARGE SCALE GENOMIC DNA]</scope>
    <source>
        <strain evidence="2">DSM 10527 / NCIMB 13988 / SH1</strain>
    </source>
</reference>
<dbReference type="AlphaFoldDB" id="Q7USK2"/>
<gene>
    <name evidence="1" type="ordered locus">RB4455</name>
</gene>
<dbReference type="HOGENOM" id="CLU_2685367_0_0_0"/>
<dbReference type="KEGG" id="rba:RB4455"/>
<dbReference type="InParanoid" id="Q7USK2"/>
<dbReference type="STRING" id="243090.RB4455"/>